<feature type="compositionally biased region" description="Polar residues" evidence="1">
    <location>
        <begin position="110"/>
        <end position="119"/>
    </location>
</feature>
<comment type="caution">
    <text evidence="2">The sequence shown here is derived from an EMBL/GenBank/DDBJ whole genome shotgun (WGS) entry which is preliminary data.</text>
</comment>
<dbReference type="EMBL" id="JAUJYO010000002">
    <property type="protein sequence ID" value="KAK1323019.1"/>
    <property type="molecule type" value="Genomic_DNA"/>
</dbReference>
<proteinExistence type="predicted"/>
<organism evidence="2 3">
    <name type="scientific">Acorus calamus</name>
    <name type="common">Sweet flag</name>
    <dbReference type="NCBI Taxonomy" id="4465"/>
    <lineage>
        <taxon>Eukaryota</taxon>
        <taxon>Viridiplantae</taxon>
        <taxon>Streptophyta</taxon>
        <taxon>Embryophyta</taxon>
        <taxon>Tracheophyta</taxon>
        <taxon>Spermatophyta</taxon>
        <taxon>Magnoliopsida</taxon>
        <taxon>Liliopsida</taxon>
        <taxon>Acoraceae</taxon>
        <taxon>Acorus</taxon>
    </lineage>
</organism>
<keyword evidence="3" id="KW-1185">Reference proteome</keyword>
<evidence type="ECO:0000256" key="1">
    <source>
        <dbReference type="SAM" id="MobiDB-lite"/>
    </source>
</evidence>
<name>A0AAV9FD45_ACOCL</name>
<reference evidence="2" key="2">
    <citation type="submission" date="2023-06" db="EMBL/GenBank/DDBJ databases">
        <authorList>
            <person name="Ma L."/>
            <person name="Liu K.-W."/>
            <person name="Li Z."/>
            <person name="Hsiao Y.-Y."/>
            <person name="Qi Y."/>
            <person name="Fu T."/>
            <person name="Tang G."/>
            <person name="Zhang D."/>
            <person name="Sun W.-H."/>
            <person name="Liu D.-K."/>
            <person name="Li Y."/>
            <person name="Chen G.-Z."/>
            <person name="Liu X.-D."/>
            <person name="Liao X.-Y."/>
            <person name="Jiang Y.-T."/>
            <person name="Yu X."/>
            <person name="Hao Y."/>
            <person name="Huang J."/>
            <person name="Zhao X.-W."/>
            <person name="Ke S."/>
            <person name="Chen Y.-Y."/>
            <person name="Wu W.-L."/>
            <person name="Hsu J.-L."/>
            <person name="Lin Y.-F."/>
            <person name="Huang M.-D."/>
            <person name="Li C.-Y."/>
            <person name="Huang L."/>
            <person name="Wang Z.-W."/>
            <person name="Zhao X."/>
            <person name="Zhong W.-Y."/>
            <person name="Peng D.-H."/>
            <person name="Ahmad S."/>
            <person name="Lan S."/>
            <person name="Zhang J.-S."/>
            <person name="Tsai W.-C."/>
            <person name="Van De Peer Y."/>
            <person name="Liu Z.-J."/>
        </authorList>
    </citation>
    <scope>NUCLEOTIDE SEQUENCE</scope>
    <source>
        <strain evidence="2">CP</strain>
        <tissue evidence="2">Leaves</tissue>
    </source>
</reference>
<gene>
    <name evidence="2" type="ORF">QJS10_CPA02g00622</name>
</gene>
<dbReference type="Proteomes" id="UP001180020">
    <property type="component" value="Unassembled WGS sequence"/>
</dbReference>
<evidence type="ECO:0000313" key="3">
    <source>
        <dbReference type="Proteomes" id="UP001180020"/>
    </source>
</evidence>
<reference evidence="2" key="1">
    <citation type="journal article" date="2023" name="Nat. Commun.">
        <title>Diploid and tetraploid genomes of Acorus and the evolution of monocots.</title>
        <authorList>
            <person name="Ma L."/>
            <person name="Liu K.W."/>
            <person name="Li Z."/>
            <person name="Hsiao Y.Y."/>
            <person name="Qi Y."/>
            <person name="Fu T."/>
            <person name="Tang G.D."/>
            <person name="Zhang D."/>
            <person name="Sun W.H."/>
            <person name="Liu D.K."/>
            <person name="Li Y."/>
            <person name="Chen G.Z."/>
            <person name="Liu X.D."/>
            <person name="Liao X.Y."/>
            <person name="Jiang Y.T."/>
            <person name="Yu X."/>
            <person name="Hao Y."/>
            <person name="Huang J."/>
            <person name="Zhao X.W."/>
            <person name="Ke S."/>
            <person name="Chen Y.Y."/>
            <person name="Wu W.L."/>
            <person name="Hsu J.L."/>
            <person name="Lin Y.F."/>
            <person name="Huang M.D."/>
            <person name="Li C.Y."/>
            <person name="Huang L."/>
            <person name="Wang Z.W."/>
            <person name="Zhao X."/>
            <person name="Zhong W.Y."/>
            <person name="Peng D.H."/>
            <person name="Ahmad S."/>
            <person name="Lan S."/>
            <person name="Zhang J.S."/>
            <person name="Tsai W.C."/>
            <person name="Van de Peer Y."/>
            <person name="Liu Z.J."/>
        </authorList>
    </citation>
    <scope>NUCLEOTIDE SEQUENCE</scope>
    <source>
        <strain evidence="2">CP</strain>
    </source>
</reference>
<evidence type="ECO:0000313" key="2">
    <source>
        <dbReference type="EMBL" id="KAK1323019.1"/>
    </source>
</evidence>
<sequence length="242" mass="26427">MTRNDVTIGELVGKLVGAEGTEHPHGGWQIGGSGLWRREVRLISKTENSRTSSKRKPTPTSAIPLVTVVNHSRQRFRRVYQPRSACPLATVVKCGRPKARRSKLARPSGDHTSPPSSEGMSIDLGWYTRRNLWRPSFTTVTRGIADLGTICNPAPIVGRVCLGSTLDPPHGRAYSTPPSPLSIRKTDDVQFPDLAHTKDILNSPQTAKLHDTRVSIASHCKPAIGRTAPSLEPYNSKSNGLF</sequence>
<dbReference type="AlphaFoldDB" id="A0AAV9FD45"/>
<feature type="region of interest" description="Disordered" evidence="1">
    <location>
        <begin position="97"/>
        <end position="120"/>
    </location>
</feature>
<accession>A0AAV9FD45</accession>
<protein>
    <submittedName>
        <fullName evidence="2">Uncharacterized protein</fullName>
    </submittedName>
</protein>